<organism evidence="2 3">
    <name type="scientific">Echria macrotheca</name>
    <dbReference type="NCBI Taxonomy" id="438768"/>
    <lineage>
        <taxon>Eukaryota</taxon>
        <taxon>Fungi</taxon>
        <taxon>Dikarya</taxon>
        <taxon>Ascomycota</taxon>
        <taxon>Pezizomycotina</taxon>
        <taxon>Sordariomycetes</taxon>
        <taxon>Sordariomycetidae</taxon>
        <taxon>Sordariales</taxon>
        <taxon>Schizotheciaceae</taxon>
        <taxon>Echria</taxon>
    </lineage>
</organism>
<feature type="region of interest" description="Disordered" evidence="1">
    <location>
        <begin position="71"/>
        <end position="182"/>
    </location>
</feature>
<feature type="region of interest" description="Disordered" evidence="1">
    <location>
        <begin position="204"/>
        <end position="252"/>
    </location>
</feature>
<gene>
    <name evidence="2" type="ORF">QBC47DRAFT_54727</name>
</gene>
<feature type="compositionally biased region" description="Low complexity" evidence="1">
    <location>
        <begin position="164"/>
        <end position="174"/>
    </location>
</feature>
<evidence type="ECO:0000313" key="2">
    <source>
        <dbReference type="EMBL" id="KAK1753282.1"/>
    </source>
</evidence>
<sequence length="252" mass="28460">MIRRVDRFWLSGSRPSGRPRDTHRRRGRSRGHSGLLLFFRGRDRVRIRRSWISRSGLRRHRRAVLVRKNGRRHLGTGAGHRWRRRGIGPGGLGHGDGGQTQSSPSSPFRPPFLFENPARQQAPSTGAILPPYIDFKDNTPTALQRSSTSPSPEIHEKEKPNKPAPRTTPRKPTASNREPFMYQQPSLRAMVWLAYPKNPTRLSYSHRRISAPSATEPNSLAPSNVPSQGSPSSSQNRLIRTRTPETIQNIQG</sequence>
<name>A0AAJ0F4E0_9PEZI</name>
<proteinExistence type="predicted"/>
<evidence type="ECO:0000256" key="1">
    <source>
        <dbReference type="SAM" id="MobiDB-lite"/>
    </source>
</evidence>
<feature type="compositionally biased region" description="Polar residues" evidence="1">
    <location>
        <begin position="138"/>
        <end position="151"/>
    </location>
</feature>
<feature type="compositionally biased region" description="Basic residues" evidence="1">
    <location>
        <begin position="71"/>
        <end position="86"/>
    </location>
</feature>
<keyword evidence="3" id="KW-1185">Reference proteome</keyword>
<feature type="compositionally biased region" description="Low complexity" evidence="1">
    <location>
        <begin position="222"/>
        <end position="236"/>
    </location>
</feature>
<evidence type="ECO:0000313" key="3">
    <source>
        <dbReference type="Proteomes" id="UP001239445"/>
    </source>
</evidence>
<accession>A0AAJ0F4E0</accession>
<dbReference type="EMBL" id="MU839838">
    <property type="protein sequence ID" value="KAK1753282.1"/>
    <property type="molecule type" value="Genomic_DNA"/>
</dbReference>
<feature type="compositionally biased region" description="Gly residues" evidence="1">
    <location>
        <begin position="87"/>
        <end position="98"/>
    </location>
</feature>
<dbReference type="AlphaFoldDB" id="A0AAJ0F4E0"/>
<feature type="compositionally biased region" description="Polar residues" evidence="1">
    <location>
        <begin position="212"/>
        <end position="221"/>
    </location>
</feature>
<dbReference type="Proteomes" id="UP001239445">
    <property type="component" value="Unassembled WGS sequence"/>
</dbReference>
<protein>
    <submittedName>
        <fullName evidence="2">Uncharacterized protein</fullName>
    </submittedName>
</protein>
<comment type="caution">
    <text evidence="2">The sequence shown here is derived from an EMBL/GenBank/DDBJ whole genome shotgun (WGS) entry which is preliminary data.</text>
</comment>
<reference evidence="2" key="1">
    <citation type="submission" date="2023-06" db="EMBL/GenBank/DDBJ databases">
        <title>Genome-scale phylogeny and comparative genomics of the fungal order Sordariales.</title>
        <authorList>
            <consortium name="Lawrence Berkeley National Laboratory"/>
            <person name="Hensen N."/>
            <person name="Bonometti L."/>
            <person name="Westerberg I."/>
            <person name="Brannstrom I.O."/>
            <person name="Guillou S."/>
            <person name="Cros-Aarteil S."/>
            <person name="Calhoun S."/>
            <person name="Haridas S."/>
            <person name="Kuo A."/>
            <person name="Mondo S."/>
            <person name="Pangilinan J."/>
            <person name="Riley R."/>
            <person name="Labutti K."/>
            <person name="Andreopoulos B."/>
            <person name="Lipzen A."/>
            <person name="Chen C."/>
            <person name="Yanf M."/>
            <person name="Daum C."/>
            <person name="Ng V."/>
            <person name="Clum A."/>
            <person name="Steindorff A."/>
            <person name="Ohm R."/>
            <person name="Martin F."/>
            <person name="Silar P."/>
            <person name="Natvig D."/>
            <person name="Lalanne C."/>
            <person name="Gautier V."/>
            <person name="Ament-Velasquez S.L."/>
            <person name="Kruys A."/>
            <person name="Hutchinson M.I."/>
            <person name="Powell A.J."/>
            <person name="Barry K."/>
            <person name="Miller A.N."/>
            <person name="Grigoriev I.V."/>
            <person name="Debuchy R."/>
            <person name="Gladieux P."/>
            <person name="Thoren M.H."/>
            <person name="Johannesson H."/>
        </authorList>
    </citation>
    <scope>NUCLEOTIDE SEQUENCE</scope>
    <source>
        <strain evidence="2">PSN4</strain>
    </source>
</reference>